<dbReference type="Gene3D" id="3.40.50.1820">
    <property type="entry name" value="alpha/beta hydrolase"/>
    <property type="match status" value="1"/>
</dbReference>
<feature type="domain" description="AB hydrolase-1" evidence="1">
    <location>
        <begin position="15"/>
        <end position="140"/>
    </location>
</feature>
<reference evidence="2" key="2">
    <citation type="submission" date="2020-09" db="EMBL/GenBank/DDBJ databases">
        <authorList>
            <person name="Sun Q."/>
            <person name="Zhou Y."/>
        </authorList>
    </citation>
    <scope>NUCLEOTIDE SEQUENCE</scope>
    <source>
        <strain evidence="2">CGMCC 4.7430</strain>
    </source>
</reference>
<dbReference type="PANTHER" id="PTHR43433">
    <property type="entry name" value="HYDROLASE, ALPHA/BETA FOLD FAMILY PROTEIN"/>
    <property type="match status" value="1"/>
</dbReference>
<dbReference type="GO" id="GO:0004806">
    <property type="term" value="F:triacylglycerol lipase activity"/>
    <property type="evidence" value="ECO:0007669"/>
    <property type="project" value="TreeGrafter"/>
</dbReference>
<dbReference type="RefSeq" id="WP_229699459.1">
    <property type="nucleotide sequence ID" value="NZ_BMNK01000025.1"/>
</dbReference>
<name>A0A918E9X9_9ACTN</name>
<accession>A0A918E9X9</accession>
<protein>
    <submittedName>
        <fullName evidence="2">Alpha/beta hydrolase</fullName>
    </submittedName>
</protein>
<dbReference type="PANTHER" id="PTHR43433:SF5">
    <property type="entry name" value="AB HYDROLASE-1 DOMAIN-CONTAINING PROTEIN"/>
    <property type="match status" value="1"/>
</dbReference>
<dbReference type="SUPFAM" id="SSF53474">
    <property type="entry name" value="alpha/beta-Hydrolases"/>
    <property type="match status" value="1"/>
</dbReference>
<dbReference type="InterPro" id="IPR029058">
    <property type="entry name" value="AB_hydrolase_fold"/>
</dbReference>
<evidence type="ECO:0000313" key="2">
    <source>
        <dbReference type="EMBL" id="GGP17602.1"/>
    </source>
</evidence>
<comment type="caution">
    <text evidence="2">The sequence shown here is derived from an EMBL/GenBank/DDBJ whole genome shotgun (WGS) entry which is preliminary data.</text>
</comment>
<evidence type="ECO:0000259" key="1">
    <source>
        <dbReference type="Pfam" id="PF00561"/>
    </source>
</evidence>
<keyword evidence="3" id="KW-1185">Reference proteome</keyword>
<dbReference type="InterPro" id="IPR000073">
    <property type="entry name" value="AB_hydrolase_1"/>
</dbReference>
<sequence>MPGARLRYLRRGNGPLLLLIAGGDGDAAAGADLAAHLADSYTVLTYDRRGLSGSTVHDPAQSPTVTTHADDVHLLLAALTAEPAYVFGSSIGALISLELVSRHPEQVGLLVAHEPPATQLLPEPERTSARDDQRRAEDAFQAADASAAMLTFAAFAGIDPADREPDVVLMPLGPERLPNMEYFLTHDAPAVRRHRLDLAALKEASTRIVPAVGQASAHIWAHRCARLLAEELGTPYAEFPGGHNGSVFRPRAFAATLRDVLGGRLP</sequence>
<dbReference type="AlphaFoldDB" id="A0A918E9X9"/>
<proteinExistence type="predicted"/>
<keyword evidence="2" id="KW-0378">Hydrolase</keyword>
<dbReference type="Pfam" id="PF00561">
    <property type="entry name" value="Abhydrolase_1"/>
    <property type="match status" value="1"/>
</dbReference>
<organism evidence="2 3">
    <name type="scientific">Nonomuraea glycinis</name>
    <dbReference type="NCBI Taxonomy" id="2047744"/>
    <lineage>
        <taxon>Bacteria</taxon>
        <taxon>Bacillati</taxon>
        <taxon>Actinomycetota</taxon>
        <taxon>Actinomycetes</taxon>
        <taxon>Streptosporangiales</taxon>
        <taxon>Streptosporangiaceae</taxon>
        <taxon>Nonomuraea</taxon>
    </lineage>
</organism>
<reference evidence="2" key="1">
    <citation type="journal article" date="2014" name="Int. J. Syst. Evol. Microbiol.">
        <title>Complete genome sequence of Corynebacterium casei LMG S-19264T (=DSM 44701T), isolated from a smear-ripened cheese.</title>
        <authorList>
            <consortium name="US DOE Joint Genome Institute (JGI-PGF)"/>
            <person name="Walter F."/>
            <person name="Albersmeier A."/>
            <person name="Kalinowski J."/>
            <person name="Ruckert C."/>
        </authorList>
    </citation>
    <scope>NUCLEOTIDE SEQUENCE</scope>
    <source>
        <strain evidence="2">CGMCC 4.7430</strain>
    </source>
</reference>
<evidence type="ECO:0000313" key="3">
    <source>
        <dbReference type="Proteomes" id="UP000660745"/>
    </source>
</evidence>
<dbReference type="InterPro" id="IPR050471">
    <property type="entry name" value="AB_hydrolase"/>
</dbReference>
<dbReference type="Proteomes" id="UP000660745">
    <property type="component" value="Unassembled WGS sequence"/>
</dbReference>
<dbReference type="EMBL" id="BMNK01000025">
    <property type="protein sequence ID" value="GGP17602.1"/>
    <property type="molecule type" value="Genomic_DNA"/>
</dbReference>
<gene>
    <name evidence="2" type="ORF">GCM10012278_86700</name>
</gene>
<dbReference type="GO" id="GO:0046503">
    <property type="term" value="P:glycerolipid catabolic process"/>
    <property type="evidence" value="ECO:0007669"/>
    <property type="project" value="TreeGrafter"/>
</dbReference>